<evidence type="ECO:0000259" key="4">
    <source>
        <dbReference type="Pfam" id="PF08621"/>
    </source>
</evidence>
<feature type="region of interest" description="Disordered" evidence="2">
    <location>
        <begin position="21"/>
        <end position="83"/>
    </location>
</feature>
<dbReference type="InterPro" id="IPR013929">
    <property type="entry name" value="RPAP1_C"/>
</dbReference>
<feature type="compositionally biased region" description="Basic and acidic residues" evidence="2">
    <location>
        <begin position="453"/>
        <end position="467"/>
    </location>
</feature>
<keyword evidence="6" id="KW-1185">Reference proteome</keyword>
<feature type="region of interest" description="Disordered" evidence="2">
    <location>
        <begin position="442"/>
        <end position="467"/>
    </location>
</feature>
<dbReference type="GeneTree" id="ENSGT00390000007594"/>
<dbReference type="InterPro" id="IPR013930">
    <property type="entry name" value="RPAP1_N"/>
</dbReference>
<feature type="region of interest" description="Disordered" evidence="2">
    <location>
        <begin position="193"/>
        <end position="264"/>
    </location>
</feature>
<sequence>MMLRRPKPTDSEADLLREQERFLTSGAPSAASMVRRPDKRRGEAGDAEGADNLPDQLPSLTPAPPKKSRFKASRVTFEDEDAGERLDRHDTHISAVLSRIVERDTSCAQISLPAVTGLAFPKVLHRSETSSQVLLVSGEGLQGPDSSGETLRIHQENQAKLQAMSKSEILEEQKKLFSQLDPRLVEFIRSRKSQSAVSPGSPSEHAAAAGTCSEEGPPAEGAESGESCRTAAGSGQSPPEAEMEEETEVKSPPLTGKDDLPVKPQKEWIHMDTLEPEKLEWMRDLPSPRKKGTKQAMQARFDFTGTLIPPSEDLPTHLGLHHHGDEPERAGYSLQELFLLSRSQLIQQRSLALNTLACILTKARGGAYQSVLKGSVTSTLLDAGLLFLLRFALDDSIEGVMSAAVHALKALLVCAEDEECLDCTFSWFRGLACFPLLPSSQEEEDEEDEGLDESMRETAKEKEERKSDYDVARQDVVKGLLRMRLLPRLRYILEVVRPSPLTVQDVLHVLTRVARHSSWSAAQVLDCPRLMETLMSEFLPTSWTSPSSLSSPSVYGRPVADAMKLLRVLATSGRHACARLLNSLGVRERLSCLLSAEPSELLMEPNEALRISTEAYRLWAAAAAYGQACQLYISSAAASSLCSAVSAHTGHTHGWLPSGAAGRHGQVPRRDKAATLTLFDESPTSACCCLCCFHRAQGEECPPPPPVSWSHVTGLQPLLLGHLKGVVKGLDNPVQRDGVLTLIPAYLVYLQAHYQQLSRQVRLPGSCENVCARWKFGVLIIYLTFLCSMKY</sequence>
<feature type="compositionally biased region" description="Low complexity" evidence="2">
    <location>
        <begin position="213"/>
        <end position="227"/>
    </location>
</feature>
<dbReference type="STRING" id="8081.ENSPREP00000025005"/>
<evidence type="ECO:0000313" key="6">
    <source>
        <dbReference type="Proteomes" id="UP000242638"/>
    </source>
</evidence>
<reference evidence="5" key="2">
    <citation type="submission" date="2025-08" db="UniProtKB">
        <authorList>
            <consortium name="Ensembl"/>
        </authorList>
    </citation>
    <scope>IDENTIFICATION</scope>
    <source>
        <strain evidence="5">Guanapo</strain>
    </source>
</reference>
<dbReference type="AlphaFoldDB" id="A0A3P9PT97"/>
<dbReference type="Ensembl" id="ENSPRET00000025252.1">
    <property type="protein sequence ID" value="ENSPREP00000025005.1"/>
    <property type="gene ID" value="ENSPREG00000016760.1"/>
</dbReference>
<comment type="similarity">
    <text evidence="1">Belongs to the RPAP1 family.</text>
</comment>
<dbReference type="PANTHER" id="PTHR21483:SF18">
    <property type="entry name" value="RNA POLYMERASE II-ASSOCIATED PROTEIN 1"/>
    <property type="match status" value="1"/>
</dbReference>
<dbReference type="PANTHER" id="PTHR21483">
    <property type="entry name" value="RNA POLYMERASE II-ASSOCIATED PROTEIN 1"/>
    <property type="match status" value="1"/>
</dbReference>
<dbReference type="Pfam" id="PF08620">
    <property type="entry name" value="RPAP1_C"/>
    <property type="match status" value="1"/>
</dbReference>
<dbReference type="Pfam" id="PF08621">
    <property type="entry name" value="RPAP1_N"/>
    <property type="match status" value="1"/>
</dbReference>
<dbReference type="Proteomes" id="UP000242638">
    <property type="component" value="Unassembled WGS sequence"/>
</dbReference>
<feature type="domain" description="RPAP1 N-terminal" evidence="4">
    <location>
        <begin position="152"/>
        <end position="193"/>
    </location>
</feature>
<protein>
    <submittedName>
        <fullName evidence="5">RNA polymerase II associated protein 1</fullName>
    </submittedName>
</protein>
<evidence type="ECO:0000256" key="1">
    <source>
        <dbReference type="ARBA" id="ARBA00009953"/>
    </source>
</evidence>
<feature type="compositionally biased region" description="Acidic residues" evidence="2">
    <location>
        <begin position="442"/>
        <end position="452"/>
    </location>
</feature>
<feature type="domain" description="RPAP1 C-terminal" evidence="3">
    <location>
        <begin position="298"/>
        <end position="363"/>
    </location>
</feature>
<reference evidence="6" key="1">
    <citation type="submission" date="2013-11" db="EMBL/GenBank/DDBJ databases">
        <title>The genomic landscape of the Guanapo guppy.</title>
        <authorList>
            <person name="Kuenstner A."/>
            <person name="Dreyer C."/>
        </authorList>
    </citation>
    <scope>NUCLEOTIDE SEQUENCE</scope>
    <source>
        <strain evidence="6">Guanapo</strain>
    </source>
</reference>
<organism evidence="5 6">
    <name type="scientific">Poecilia reticulata</name>
    <name type="common">Guppy</name>
    <name type="synonym">Acanthophacelus reticulatus</name>
    <dbReference type="NCBI Taxonomy" id="8081"/>
    <lineage>
        <taxon>Eukaryota</taxon>
        <taxon>Metazoa</taxon>
        <taxon>Chordata</taxon>
        <taxon>Craniata</taxon>
        <taxon>Vertebrata</taxon>
        <taxon>Euteleostomi</taxon>
        <taxon>Actinopterygii</taxon>
        <taxon>Neopterygii</taxon>
        <taxon>Teleostei</taxon>
        <taxon>Neoteleostei</taxon>
        <taxon>Acanthomorphata</taxon>
        <taxon>Ovalentaria</taxon>
        <taxon>Atherinomorphae</taxon>
        <taxon>Cyprinodontiformes</taxon>
        <taxon>Poeciliidae</taxon>
        <taxon>Poeciliinae</taxon>
        <taxon>Poecilia</taxon>
    </lineage>
</organism>
<proteinExistence type="inferred from homology"/>
<accession>A0A3P9PT97</accession>
<evidence type="ECO:0000256" key="2">
    <source>
        <dbReference type="SAM" id="MobiDB-lite"/>
    </source>
</evidence>
<dbReference type="InterPro" id="IPR039913">
    <property type="entry name" value="RPAP1/Rba50"/>
</dbReference>
<dbReference type="GO" id="GO:0006366">
    <property type="term" value="P:transcription by RNA polymerase II"/>
    <property type="evidence" value="ECO:0007669"/>
    <property type="project" value="InterPro"/>
</dbReference>
<reference evidence="5" key="3">
    <citation type="submission" date="2025-09" db="UniProtKB">
        <authorList>
            <consortium name="Ensembl"/>
        </authorList>
    </citation>
    <scope>IDENTIFICATION</scope>
    <source>
        <strain evidence="5">Guanapo</strain>
    </source>
</reference>
<evidence type="ECO:0000313" key="5">
    <source>
        <dbReference type="Ensembl" id="ENSPREP00000025005.1"/>
    </source>
</evidence>
<dbReference type="Bgee" id="ENSPREG00000016760">
    <property type="expression patterns" value="Expressed in caudal fin and 1 other cell type or tissue"/>
</dbReference>
<name>A0A3P9PT97_POERE</name>
<evidence type="ECO:0000259" key="3">
    <source>
        <dbReference type="Pfam" id="PF08620"/>
    </source>
</evidence>